<keyword evidence="6 7" id="KW-0742">SOS response</keyword>
<dbReference type="Proteomes" id="UP000597668">
    <property type="component" value="Unassembled WGS sequence"/>
</dbReference>
<dbReference type="GO" id="GO:0005737">
    <property type="term" value="C:cytoplasm"/>
    <property type="evidence" value="ECO:0007669"/>
    <property type="project" value="UniProtKB-SubCell"/>
</dbReference>
<dbReference type="InterPro" id="IPR001162">
    <property type="entry name" value="UvrC_RNase_H_dom"/>
</dbReference>
<comment type="function">
    <text evidence="7">The UvrABC repair system catalyzes the recognition and processing of DNA lesions. UvrC both incises the 5' and 3' sides of the lesion. The N-terminal half is responsible for the 3' incision and the C-terminal half is responsible for the 5' incision.</text>
</comment>
<dbReference type="Gene3D" id="4.10.860.10">
    <property type="entry name" value="UVR domain"/>
    <property type="match status" value="1"/>
</dbReference>
<dbReference type="Pfam" id="PF22920">
    <property type="entry name" value="UvrC_RNaseH"/>
    <property type="match status" value="1"/>
</dbReference>
<dbReference type="GO" id="GO:0006289">
    <property type="term" value="P:nucleotide-excision repair"/>
    <property type="evidence" value="ECO:0007669"/>
    <property type="project" value="UniProtKB-UniRule"/>
</dbReference>
<sequence length="606" mass="68092">MTIPMLAEKAGKLPLEPGVYLMKDKTGQIIYIGKAKKLKNRVSSYFHSVDKHLPKVYQMVMHVSDFDFIVAGSEFEALVLECSLIKQYSPKYNILLKDDKGYHYVKITPGPWPDLQAAKQKIDDGSTYIGPYTSSFVVTQSVELAKKVFMLPGCKKKFPQDIGKERPCLNYHIKQCCGVCTGKISCQEYNDRVQRAVDYITVGADKIVKDLEREMTRLAESMEFEKAAAIRDQLQSLRRLNERQKVVFESKVDMDAISVAKGGTAVCAVVLKFRRGRLSDKDEFLLKDDGTPVEILNEFVARYYTTRQDMPKEVLLELEIPDAALLAQLMGEKRGSKVSVLVPQRGEKRQLVQMAYDNAVTGISYRSRRSSREVAGLDELAKLLGLGEPPAYIESYDISNLGESYKVCGMVVFRDGKPYRRAYKRFKIQTVDGQDDYASMREVLTRRLTRLKNGDSDEGFATIPDLILLDGGEGHVAAIRPIVQQLGLSIPVFGMVKDSKHRTRAIALGGQEVALSSYKAAFKLVTTIQDEVHRYAISYQRKLHKNSALKSELTNIPGVGEKRAKALLTAFRSLEEISLADVQQLMDRGKLPKKAALAVYDYFNGK</sequence>
<evidence type="ECO:0000256" key="1">
    <source>
        <dbReference type="ARBA" id="ARBA00022490"/>
    </source>
</evidence>
<dbReference type="InterPro" id="IPR038476">
    <property type="entry name" value="UvrC_RNase_H_dom_sf"/>
</dbReference>
<dbReference type="Pfam" id="PF01541">
    <property type="entry name" value="GIY-YIG"/>
    <property type="match status" value="1"/>
</dbReference>
<evidence type="ECO:0000256" key="2">
    <source>
        <dbReference type="ARBA" id="ARBA00022763"/>
    </source>
</evidence>
<evidence type="ECO:0000259" key="8">
    <source>
        <dbReference type="PROSITE" id="PS50151"/>
    </source>
</evidence>
<feature type="domain" description="GIY-YIG" evidence="9">
    <location>
        <begin position="15"/>
        <end position="94"/>
    </location>
</feature>
<evidence type="ECO:0000259" key="10">
    <source>
        <dbReference type="PROSITE" id="PS50165"/>
    </source>
</evidence>
<evidence type="ECO:0000259" key="9">
    <source>
        <dbReference type="PROSITE" id="PS50164"/>
    </source>
</evidence>
<dbReference type="CDD" id="cd10434">
    <property type="entry name" value="GIY-YIG_UvrC_Cho"/>
    <property type="match status" value="1"/>
</dbReference>
<dbReference type="Gene3D" id="3.30.420.340">
    <property type="entry name" value="UvrC, RNAse H endonuclease domain"/>
    <property type="match status" value="1"/>
</dbReference>
<dbReference type="InterPro" id="IPR001943">
    <property type="entry name" value="UVR_dom"/>
</dbReference>
<accession>A0A8J6INT2</accession>
<evidence type="ECO:0000313" key="12">
    <source>
        <dbReference type="Proteomes" id="UP000597668"/>
    </source>
</evidence>
<dbReference type="InterPro" id="IPR035901">
    <property type="entry name" value="GIY-YIG_endonuc_sf"/>
</dbReference>
<dbReference type="GO" id="GO:0009381">
    <property type="term" value="F:excinuclease ABC activity"/>
    <property type="evidence" value="ECO:0007669"/>
    <property type="project" value="UniProtKB-UniRule"/>
</dbReference>
<keyword evidence="2 7" id="KW-0227">DNA damage</keyword>
<dbReference type="SMART" id="SM00465">
    <property type="entry name" value="GIYc"/>
    <property type="match status" value="1"/>
</dbReference>
<comment type="subunit">
    <text evidence="7">Interacts with UvrB in an incision complex.</text>
</comment>
<protein>
    <recommendedName>
        <fullName evidence="7">UvrABC system protein C</fullName>
        <shortName evidence="7">Protein UvrC</shortName>
    </recommendedName>
    <alternativeName>
        <fullName evidence="7">Excinuclease ABC subunit C</fullName>
    </alternativeName>
</protein>
<keyword evidence="12" id="KW-1185">Reference proteome</keyword>
<comment type="caution">
    <text evidence="11">The sequence shown here is derived from an EMBL/GenBank/DDBJ whole genome shotgun (WGS) entry which is preliminary data.</text>
</comment>
<evidence type="ECO:0000256" key="4">
    <source>
        <dbReference type="ARBA" id="ARBA00022881"/>
    </source>
</evidence>
<dbReference type="HAMAP" id="MF_00203">
    <property type="entry name" value="UvrC"/>
    <property type="match status" value="1"/>
</dbReference>
<dbReference type="SUPFAM" id="SSF46600">
    <property type="entry name" value="C-terminal UvrC-binding domain of UvrB"/>
    <property type="match status" value="1"/>
</dbReference>
<feature type="domain" description="UVR" evidence="8">
    <location>
        <begin position="205"/>
        <end position="240"/>
    </location>
</feature>
<dbReference type="PANTHER" id="PTHR30562">
    <property type="entry name" value="UVRC/OXIDOREDUCTASE"/>
    <property type="match status" value="1"/>
</dbReference>
<dbReference type="PROSITE" id="PS50165">
    <property type="entry name" value="UVRC"/>
    <property type="match status" value="1"/>
</dbReference>
<organism evidence="11 12">
    <name type="scientific">Neobittarella massiliensis</name>
    <name type="common">ex Bilen et al. 2018</name>
    <dbReference type="NCBI Taxonomy" id="2041842"/>
    <lineage>
        <taxon>Bacteria</taxon>
        <taxon>Bacillati</taxon>
        <taxon>Bacillota</taxon>
        <taxon>Clostridia</taxon>
        <taxon>Eubacteriales</taxon>
        <taxon>Oscillospiraceae</taxon>
        <taxon>Neobittarella (ex Bilen et al. 2018)</taxon>
    </lineage>
</organism>
<comment type="subcellular location">
    <subcellularLocation>
        <location evidence="7">Cytoplasm</location>
    </subcellularLocation>
</comment>
<name>A0A8J6INT2_9FIRM</name>
<dbReference type="FunFam" id="3.40.1440.10:FF:000001">
    <property type="entry name" value="UvrABC system protein C"/>
    <property type="match status" value="1"/>
</dbReference>
<dbReference type="Pfam" id="PF08459">
    <property type="entry name" value="UvrC_RNaseH_dom"/>
    <property type="match status" value="1"/>
</dbReference>
<dbReference type="PANTHER" id="PTHR30562:SF1">
    <property type="entry name" value="UVRABC SYSTEM PROTEIN C"/>
    <property type="match status" value="1"/>
</dbReference>
<dbReference type="InterPro" id="IPR050066">
    <property type="entry name" value="UvrABC_protein_C"/>
</dbReference>
<dbReference type="AlphaFoldDB" id="A0A8J6INT2"/>
<dbReference type="InterPro" id="IPR036876">
    <property type="entry name" value="UVR_dom_sf"/>
</dbReference>
<dbReference type="PROSITE" id="PS50151">
    <property type="entry name" value="UVR"/>
    <property type="match status" value="1"/>
</dbReference>
<dbReference type="Pfam" id="PF02151">
    <property type="entry name" value="UVR"/>
    <property type="match status" value="1"/>
</dbReference>
<dbReference type="Gene3D" id="3.40.1440.10">
    <property type="entry name" value="GIY-YIG endonuclease"/>
    <property type="match status" value="1"/>
</dbReference>
<dbReference type="GO" id="GO:0003677">
    <property type="term" value="F:DNA binding"/>
    <property type="evidence" value="ECO:0007669"/>
    <property type="project" value="UniProtKB-UniRule"/>
</dbReference>
<dbReference type="SUPFAM" id="SSF47781">
    <property type="entry name" value="RuvA domain 2-like"/>
    <property type="match status" value="1"/>
</dbReference>
<keyword evidence="5 7" id="KW-0234">DNA repair</keyword>
<dbReference type="PROSITE" id="PS50164">
    <property type="entry name" value="GIY_YIG"/>
    <property type="match status" value="1"/>
</dbReference>
<dbReference type="Gene3D" id="1.10.150.20">
    <property type="entry name" value="5' to 3' exonuclease, C-terminal subdomain"/>
    <property type="match status" value="1"/>
</dbReference>
<dbReference type="EMBL" id="JACOGI010000002">
    <property type="protein sequence ID" value="MBC3517044.1"/>
    <property type="molecule type" value="Genomic_DNA"/>
</dbReference>
<dbReference type="InterPro" id="IPR004791">
    <property type="entry name" value="UvrC"/>
</dbReference>
<proteinExistence type="inferred from homology"/>
<dbReference type="NCBIfam" id="TIGR00194">
    <property type="entry name" value="uvrC"/>
    <property type="match status" value="1"/>
</dbReference>
<dbReference type="InterPro" id="IPR000305">
    <property type="entry name" value="GIY-YIG_endonuc"/>
</dbReference>
<evidence type="ECO:0000256" key="6">
    <source>
        <dbReference type="ARBA" id="ARBA00023236"/>
    </source>
</evidence>
<gene>
    <name evidence="7 11" type="primary">uvrC</name>
    <name evidence="11" type="ORF">H8K20_11630</name>
</gene>
<comment type="similarity">
    <text evidence="7">Belongs to the UvrC family.</text>
</comment>
<evidence type="ECO:0000256" key="5">
    <source>
        <dbReference type="ARBA" id="ARBA00023204"/>
    </source>
</evidence>
<dbReference type="InterPro" id="IPR010994">
    <property type="entry name" value="RuvA_2-like"/>
</dbReference>
<dbReference type="Pfam" id="PF14520">
    <property type="entry name" value="HHH_5"/>
    <property type="match status" value="1"/>
</dbReference>
<dbReference type="InterPro" id="IPR047296">
    <property type="entry name" value="GIY-YIG_UvrC_Cho"/>
</dbReference>
<dbReference type="GO" id="GO:0009432">
    <property type="term" value="P:SOS response"/>
    <property type="evidence" value="ECO:0007669"/>
    <property type="project" value="UniProtKB-UniRule"/>
</dbReference>
<evidence type="ECO:0000256" key="7">
    <source>
        <dbReference type="HAMAP-Rule" id="MF_00203"/>
    </source>
</evidence>
<keyword evidence="3 7" id="KW-0228">DNA excision</keyword>
<feature type="domain" description="UvrC family homology region profile" evidence="10">
    <location>
        <begin position="257"/>
        <end position="483"/>
    </location>
</feature>
<keyword evidence="1 7" id="KW-0963">Cytoplasm</keyword>
<dbReference type="GO" id="GO:0009380">
    <property type="term" value="C:excinuclease repair complex"/>
    <property type="evidence" value="ECO:0007669"/>
    <property type="project" value="InterPro"/>
</dbReference>
<dbReference type="SUPFAM" id="SSF82771">
    <property type="entry name" value="GIY-YIG endonuclease"/>
    <property type="match status" value="1"/>
</dbReference>
<evidence type="ECO:0000256" key="3">
    <source>
        <dbReference type="ARBA" id="ARBA00022769"/>
    </source>
</evidence>
<evidence type="ECO:0000313" key="11">
    <source>
        <dbReference type="EMBL" id="MBC3517044.1"/>
    </source>
</evidence>
<dbReference type="RefSeq" id="WP_186488501.1">
    <property type="nucleotide sequence ID" value="NZ_JACOGI010000002.1"/>
</dbReference>
<keyword evidence="4 7" id="KW-0267">Excision nuclease</keyword>
<reference evidence="11" key="1">
    <citation type="submission" date="2020-08" db="EMBL/GenBank/DDBJ databases">
        <authorList>
            <person name="Liu C."/>
            <person name="Sun Q."/>
        </authorList>
    </citation>
    <scope>NUCLEOTIDE SEQUENCE</scope>
    <source>
        <strain evidence="11">NSJ-65</strain>
    </source>
</reference>